<protein>
    <submittedName>
        <fullName evidence="8">AI-2E family transporter</fullName>
    </submittedName>
</protein>
<keyword evidence="3 7" id="KW-0812">Transmembrane</keyword>
<feature type="transmembrane region" description="Helical" evidence="7">
    <location>
        <begin position="397"/>
        <end position="419"/>
    </location>
</feature>
<sequence>MSRRKRSKKSGGVKPVSSQTPGESDSSSASDPVSEAESGSANSSAEPNGTTPGDSATDETMSASPVSASPLFAGKLPSLSRITSVIMLLVGILVVGLLFYKVMVGFFIPLFMAAALVVIFRPVNEWFLKRLKGRRSLAAAGTTGVILAIVLVPVGLLVSIAIGQLTGLVSRTDLNDLKSALDRGRVQLGLNLPHADRFRRLDELIAKLDDVKNPNTVLLEIAEARELIVFLDRNVDGAVTADDEREAAMEQLSQFREIAQELSDSKQSETPVDRIAIEEEFHRKSVVASAAIGAWINAKLGGSFRTQAKLLTNPSERDVALTVRAVREYLQPRFVNFTSATGQFLVQLLIGMLIMVISIYFFLVDGPAMIRTLMRLSPLDDAYELRLLGEFEKTSRAVVLASVLSAVIQGLLATIAFYLCGLQSIILLFMITTVMALIPFLGAASVWLPCAVYIGAVEQRYGVAILLAIYGAVVVSSIDNVIKAYILHGHSQLHPLIALLSVLGGVPVFGPIGILIGPMVVVFLQTLLEILNHELESRDRVDSMASPDDDATGTTDERAERNAAPAAG</sequence>
<comment type="caution">
    <text evidence="8">The sequence shown here is derived from an EMBL/GenBank/DDBJ whole genome shotgun (WGS) entry which is preliminary data.</text>
</comment>
<dbReference type="Proteomes" id="UP000324479">
    <property type="component" value="Unassembled WGS sequence"/>
</dbReference>
<dbReference type="Pfam" id="PF01594">
    <property type="entry name" value="AI-2E_transport"/>
    <property type="match status" value="2"/>
</dbReference>
<evidence type="ECO:0000256" key="7">
    <source>
        <dbReference type="SAM" id="Phobius"/>
    </source>
</evidence>
<evidence type="ECO:0000256" key="6">
    <source>
        <dbReference type="SAM" id="MobiDB-lite"/>
    </source>
</evidence>
<dbReference type="GO" id="GO:0016020">
    <property type="term" value="C:membrane"/>
    <property type="evidence" value="ECO:0007669"/>
    <property type="project" value="UniProtKB-SubCell"/>
</dbReference>
<evidence type="ECO:0000313" key="9">
    <source>
        <dbReference type="Proteomes" id="UP000324479"/>
    </source>
</evidence>
<keyword evidence="5 7" id="KW-0472">Membrane</keyword>
<feature type="region of interest" description="Disordered" evidence="6">
    <location>
        <begin position="541"/>
        <end position="568"/>
    </location>
</feature>
<accession>A0A5M6DF18</accession>
<evidence type="ECO:0000256" key="1">
    <source>
        <dbReference type="ARBA" id="ARBA00004141"/>
    </source>
</evidence>
<feature type="transmembrane region" description="Helical" evidence="7">
    <location>
        <begin position="82"/>
        <end position="100"/>
    </location>
</feature>
<comment type="subcellular location">
    <subcellularLocation>
        <location evidence="1">Membrane</location>
        <topology evidence="1">Multi-pass membrane protein</topology>
    </subcellularLocation>
</comment>
<evidence type="ECO:0000256" key="5">
    <source>
        <dbReference type="ARBA" id="ARBA00023136"/>
    </source>
</evidence>
<keyword evidence="9" id="KW-1185">Reference proteome</keyword>
<keyword evidence="4 7" id="KW-1133">Transmembrane helix</keyword>
<proteinExistence type="inferred from homology"/>
<feature type="transmembrane region" description="Helical" evidence="7">
    <location>
        <begin position="136"/>
        <end position="162"/>
    </location>
</feature>
<feature type="compositionally biased region" description="Basic residues" evidence="6">
    <location>
        <begin position="1"/>
        <end position="11"/>
    </location>
</feature>
<dbReference type="PANTHER" id="PTHR21716">
    <property type="entry name" value="TRANSMEMBRANE PROTEIN"/>
    <property type="match status" value="1"/>
</dbReference>
<reference evidence="8 9" key="1">
    <citation type="submission" date="2019-08" db="EMBL/GenBank/DDBJ databases">
        <authorList>
            <person name="Dhanesh K."/>
            <person name="Kumar G."/>
            <person name="Sasikala C."/>
            <person name="Venkata Ramana C."/>
        </authorList>
    </citation>
    <scope>NUCLEOTIDE SEQUENCE [LARGE SCALE GENOMIC DNA]</scope>
    <source>
        <strain evidence="8 9">JC645</strain>
    </source>
</reference>
<name>A0A5M6DF18_9BACT</name>
<feature type="transmembrane region" description="Helical" evidence="7">
    <location>
        <begin position="344"/>
        <end position="364"/>
    </location>
</feature>
<organism evidence="8 9">
    <name type="scientific">Roseiconus nitratireducens</name>
    <dbReference type="NCBI Taxonomy" id="2605748"/>
    <lineage>
        <taxon>Bacteria</taxon>
        <taxon>Pseudomonadati</taxon>
        <taxon>Planctomycetota</taxon>
        <taxon>Planctomycetia</taxon>
        <taxon>Pirellulales</taxon>
        <taxon>Pirellulaceae</taxon>
        <taxon>Roseiconus</taxon>
    </lineage>
</organism>
<dbReference type="EMBL" id="VWOX01000002">
    <property type="protein sequence ID" value="KAA5546154.1"/>
    <property type="molecule type" value="Genomic_DNA"/>
</dbReference>
<evidence type="ECO:0000256" key="2">
    <source>
        <dbReference type="ARBA" id="ARBA00009773"/>
    </source>
</evidence>
<feature type="transmembrane region" description="Helical" evidence="7">
    <location>
        <begin position="425"/>
        <end position="454"/>
    </location>
</feature>
<feature type="compositionally biased region" description="Low complexity" evidence="6">
    <location>
        <begin position="23"/>
        <end position="46"/>
    </location>
</feature>
<dbReference type="AlphaFoldDB" id="A0A5M6DF18"/>
<evidence type="ECO:0000313" key="8">
    <source>
        <dbReference type="EMBL" id="KAA5546154.1"/>
    </source>
</evidence>
<feature type="transmembrane region" description="Helical" evidence="7">
    <location>
        <begin position="461"/>
        <end position="478"/>
    </location>
</feature>
<feature type="region of interest" description="Disordered" evidence="6">
    <location>
        <begin position="1"/>
        <end position="63"/>
    </location>
</feature>
<comment type="similarity">
    <text evidence="2">Belongs to the autoinducer-2 exporter (AI-2E) (TC 2.A.86) family.</text>
</comment>
<feature type="transmembrane region" description="Helical" evidence="7">
    <location>
        <begin position="106"/>
        <end position="124"/>
    </location>
</feature>
<evidence type="ECO:0000256" key="4">
    <source>
        <dbReference type="ARBA" id="ARBA00022989"/>
    </source>
</evidence>
<gene>
    <name evidence="8" type="ORF">FYK55_04460</name>
</gene>
<dbReference type="InterPro" id="IPR002549">
    <property type="entry name" value="AI-2E-like"/>
</dbReference>
<feature type="compositionally biased region" description="Polar residues" evidence="6">
    <location>
        <begin position="47"/>
        <end position="63"/>
    </location>
</feature>
<dbReference type="PANTHER" id="PTHR21716:SF4">
    <property type="entry name" value="TRANSMEMBRANE PROTEIN 245"/>
    <property type="match status" value="1"/>
</dbReference>
<evidence type="ECO:0000256" key="3">
    <source>
        <dbReference type="ARBA" id="ARBA00022692"/>
    </source>
</evidence>
<feature type="transmembrane region" description="Helical" evidence="7">
    <location>
        <begin position="498"/>
        <end position="524"/>
    </location>
</feature>